<dbReference type="STRING" id="1280837.A0A316VB01"/>
<keyword evidence="3" id="KW-0325">Glycoprotein</keyword>
<dbReference type="InParanoid" id="A0A316VB01"/>
<keyword evidence="14" id="KW-1185">Reference proteome</keyword>
<dbReference type="InterPro" id="IPR050248">
    <property type="entry name" value="Polysacc_deacetylase_ArnD"/>
</dbReference>
<keyword evidence="7" id="KW-0449">Lipoprotein</keyword>
<dbReference type="Proteomes" id="UP000245771">
    <property type="component" value="Unassembled WGS sequence"/>
</dbReference>
<dbReference type="Gene3D" id="3.20.20.370">
    <property type="entry name" value="Glycoside hydrolase/deacetylase"/>
    <property type="match status" value="1"/>
</dbReference>
<feature type="region of interest" description="Disordered" evidence="11">
    <location>
        <begin position="1"/>
        <end position="50"/>
    </location>
</feature>
<keyword evidence="6" id="KW-0170">Cobalt</keyword>
<dbReference type="Pfam" id="PF01522">
    <property type="entry name" value="Polysacc_deac_1"/>
    <property type="match status" value="1"/>
</dbReference>
<dbReference type="GO" id="GO:0006032">
    <property type="term" value="P:chitin catabolic process"/>
    <property type="evidence" value="ECO:0007669"/>
    <property type="project" value="UniProtKB-KW"/>
</dbReference>
<dbReference type="InterPro" id="IPR011330">
    <property type="entry name" value="Glyco_hydro/deAcase_b/a-brl"/>
</dbReference>
<evidence type="ECO:0000313" key="13">
    <source>
        <dbReference type="EMBL" id="PWN34444.1"/>
    </source>
</evidence>
<dbReference type="GO" id="GO:0098552">
    <property type="term" value="C:side of membrane"/>
    <property type="evidence" value="ECO:0007669"/>
    <property type="project" value="UniProtKB-KW"/>
</dbReference>
<evidence type="ECO:0000256" key="2">
    <source>
        <dbReference type="ARBA" id="ARBA00004609"/>
    </source>
</evidence>
<feature type="region of interest" description="Disordered" evidence="11">
    <location>
        <begin position="379"/>
        <end position="398"/>
    </location>
</feature>
<evidence type="ECO:0000259" key="12">
    <source>
        <dbReference type="PROSITE" id="PS51677"/>
    </source>
</evidence>
<comment type="cofactor">
    <cofactor evidence="1">
        <name>Co(2+)</name>
        <dbReference type="ChEBI" id="CHEBI:48828"/>
    </cofactor>
</comment>
<accession>A0A316VB01</accession>
<dbReference type="GO" id="GO:0009272">
    <property type="term" value="P:fungal-type cell wall biogenesis"/>
    <property type="evidence" value="ECO:0007669"/>
    <property type="project" value="UniProtKB-ARBA"/>
</dbReference>
<evidence type="ECO:0000256" key="3">
    <source>
        <dbReference type="ARBA" id="ARBA00022622"/>
    </source>
</evidence>
<dbReference type="PANTHER" id="PTHR10587">
    <property type="entry name" value="GLYCOSYL TRANSFERASE-RELATED"/>
    <property type="match status" value="1"/>
</dbReference>
<dbReference type="GO" id="GO:0005886">
    <property type="term" value="C:plasma membrane"/>
    <property type="evidence" value="ECO:0007669"/>
    <property type="project" value="UniProtKB-SubCell"/>
</dbReference>
<evidence type="ECO:0000313" key="14">
    <source>
        <dbReference type="Proteomes" id="UP000245771"/>
    </source>
</evidence>
<evidence type="ECO:0000256" key="4">
    <source>
        <dbReference type="ARBA" id="ARBA00023024"/>
    </source>
</evidence>
<feature type="domain" description="NodB homology" evidence="12">
    <location>
        <begin position="113"/>
        <end position="315"/>
    </location>
</feature>
<feature type="compositionally biased region" description="Low complexity" evidence="11">
    <location>
        <begin position="28"/>
        <end position="37"/>
    </location>
</feature>
<dbReference type="GO" id="GO:0004099">
    <property type="term" value="F:chitin deacetylase activity"/>
    <property type="evidence" value="ECO:0007669"/>
    <property type="project" value="UniProtKB-EC"/>
</dbReference>
<evidence type="ECO:0000256" key="11">
    <source>
        <dbReference type="SAM" id="MobiDB-lite"/>
    </source>
</evidence>
<evidence type="ECO:0000256" key="10">
    <source>
        <dbReference type="ARBA" id="ARBA00048494"/>
    </source>
</evidence>
<dbReference type="GeneID" id="37018418"/>
<evidence type="ECO:0000256" key="5">
    <source>
        <dbReference type="ARBA" id="ARBA00023277"/>
    </source>
</evidence>
<dbReference type="SUPFAM" id="SSF88713">
    <property type="entry name" value="Glycoside hydrolase/deacetylase"/>
    <property type="match status" value="1"/>
</dbReference>
<dbReference type="EC" id="3.5.1.41" evidence="9"/>
<evidence type="ECO:0000256" key="6">
    <source>
        <dbReference type="ARBA" id="ARBA00023285"/>
    </source>
</evidence>
<dbReference type="AlphaFoldDB" id="A0A316VB01"/>
<protein>
    <recommendedName>
        <fullName evidence="9">chitin deacetylase</fullName>
        <ecNumber evidence="9">3.5.1.41</ecNumber>
    </recommendedName>
</protein>
<dbReference type="InterPro" id="IPR002509">
    <property type="entry name" value="NODB_dom"/>
</dbReference>
<reference evidence="13 14" key="1">
    <citation type="journal article" date="2018" name="Mol. Biol. Evol.">
        <title>Broad Genomic Sampling Reveals a Smut Pathogenic Ancestry of the Fungal Clade Ustilaginomycotina.</title>
        <authorList>
            <person name="Kijpornyongpan T."/>
            <person name="Mondo S.J."/>
            <person name="Barry K."/>
            <person name="Sandor L."/>
            <person name="Lee J."/>
            <person name="Lipzen A."/>
            <person name="Pangilinan J."/>
            <person name="LaButti K."/>
            <person name="Hainaut M."/>
            <person name="Henrissat B."/>
            <person name="Grigoriev I.V."/>
            <person name="Spatafora J.W."/>
            <person name="Aime M.C."/>
        </authorList>
    </citation>
    <scope>NUCLEOTIDE SEQUENCE [LARGE SCALE GENOMIC DNA]</scope>
    <source>
        <strain evidence="13 14">MCA 3882</strain>
    </source>
</reference>
<keyword evidence="3" id="KW-0336">GPI-anchor</keyword>
<keyword evidence="5" id="KW-0119">Carbohydrate metabolism</keyword>
<evidence type="ECO:0000256" key="7">
    <source>
        <dbReference type="ARBA" id="ARBA00023288"/>
    </source>
</evidence>
<evidence type="ECO:0000256" key="8">
    <source>
        <dbReference type="ARBA" id="ARBA00023326"/>
    </source>
</evidence>
<name>A0A316VB01_9BASI</name>
<dbReference type="PANTHER" id="PTHR10587:SF135">
    <property type="entry name" value="CHITIN DEACETYLASE 3"/>
    <property type="match status" value="1"/>
</dbReference>
<comment type="catalytic activity">
    <reaction evidence="10">
        <text>[(1-&gt;4)-N-acetyl-beta-D-glucosaminyl](n) + n H2O = chitosan + n acetate</text>
        <dbReference type="Rhea" id="RHEA:10464"/>
        <dbReference type="Rhea" id="RHEA-COMP:9593"/>
        <dbReference type="Rhea" id="RHEA-COMP:9597"/>
        <dbReference type="ChEBI" id="CHEBI:15377"/>
        <dbReference type="ChEBI" id="CHEBI:17029"/>
        <dbReference type="ChEBI" id="CHEBI:30089"/>
        <dbReference type="ChEBI" id="CHEBI:57704"/>
        <dbReference type="EC" id="3.5.1.41"/>
    </reaction>
    <physiologicalReaction direction="left-to-right" evidence="10">
        <dbReference type="Rhea" id="RHEA:10465"/>
    </physiologicalReaction>
</comment>
<dbReference type="OrthoDB" id="407355at2759"/>
<gene>
    <name evidence="13" type="ORF">FA14DRAFT_124349</name>
</gene>
<keyword evidence="3" id="KW-0472">Membrane</keyword>
<evidence type="ECO:0000256" key="1">
    <source>
        <dbReference type="ARBA" id="ARBA00001941"/>
    </source>
</evidence>
<feature type="compositionally biased region" description="Low complexity" evidence="11">
    <location>
        <begin position="380"/>
        <end position="398"/>
    </location>
</feature>
<keyword evidence="4" id="KW-0146">Chitin degradation</keyword>
<dbReference type="EMBL" id="KZ819604">
    <property type="protein sequence ID" value="PWN34444.1"/>
    <property type="molecule type" value="Genomic_DNA"/>
</dbReference>
<organism evidence="13 14">
    <name type="scientific">Meira miltonrushii</name>
    <dbReference type="NCBI Taxonomy" id="1280837"/>
    <lineage>
        <taxon>Eukaryota</taxon>
        <taxon>Fungi</taxon>
        <taxon>Dikarya</taxon>
        <taxon>Basidiomycota</taxon>
        <taxon>Ustilaginomycotina</taxon>
        <taxon>Exobasidiomycetes</taxon>
        <taxon>Exobasidiales</taxon>
        <taxon>Brachybasidiaceae</taxon>
        <taxon>Meira</taxon>
    </lineage>
</organism>
<keyword evidence="8" id="KW-0624">Polysaccharide degradation</keyword>
<comment type="subcellular location">
    <subcellularLocation>
        <location evidence="2">Cell membrane</location>
        <topology evidence="2">Lipid-anchor</topology>
        <topology evidence="2">GPI-anchor</topology>
    </subcellularLocation>
</comment>
<evidence type="ECO:0000256" key="9">
    <source>
        <dbReference type="ARBA" id="ARBA00024056"/>
    </source>
</evidence>
<sequence length="423" mass="45215">MPKQARRSHFDHLEINDLAPTDLTKRQASTTSPGTGTPYPPAGSDSPAASTLPKSWVDKYNAVKAAGLIPDIPVSKENAQGTVDYPQGTDMSKVCSWTDQKCFNGDIYQAPDNAVAFGIDDGPTPNGTSHYIDVFKTQNITATHFLIGSAIVWNQAQLKLIANATPKQNLAIHTWSHTLQTTKTDLEIVGELGWTAQIIYDITGYIPNQARMPEGDVDNRVRAIAKYVFGMQSVMWTHDADDWCLRQGNGTATEVQSCVQSAPNLKTVTANEVAWATPKTNNTGWITLNHETTDQAAKAFDSMVQATHQAGWNIEGAVPNLQGLPWYNNAYGPNDPPTKQDNILPTKDFINVTDPTAPKGSANAPKLGNWAKVAATQNPSVGSQASGGSSGSSSSKTSGAMEVTVNTAFVSMAVLSIAIALSA</sequence>
<dbReference type="RefSeq" id="XP_025354746.1">
    <property type="nucleotide sequence ID" value="XM_025496637.1"/>
</dbReference>
<dbReference type="GO" id="GO:0000272">
    <property type="term" value="P:polysaccharide catabolic process"/>
    <property type="evidence" value="ECO:0007669"/>
    <property type="project" value="UniProtKB-KW"/>
</dbReference>
<keyword evidence="13" id="KW-0378">Hydrolase</keyword>
<dbReference type="PROSITE" id="PS51677">
    <property type="entry name" value="NODB"/>
    <property type="match status" value="1"/>
</dbReference>
<proteinExistence type="predicted"/>